<protein>
    <recommendedName>
        <fullName evidence="2 6">Vacuolar protein-sorting-associated protein 36</fullName>
    </recommendedName>
    <alternativeName>
        <fullName evidence="5 6">ESCRT-II complex subunit VPS36</fullName>
    </alternativeName>
</protein>
<dbReference type="Proteomes" id="UP000694845">
    <property type="component" value="Unplaced"/>
</dbReference>
<dbReference type="InterPro" id="IPR011993">
    <property type="entry name" value="PH-like_dom_sf"/>
</dbReference>
<dbReference type="OrthoDB" id="271448at2759"/>
<sequence>MDRFEWGSGNMLQGETQVKQQHGVRLHDGSDKTAFDRGIITLTTHRMIWTNSVQQTTIICLPLSLVVYAEEVPQGRGKSPQIACHLYPSPPDKPPGPVMMSGHSYIQLTFKEAGETEFFRCLTEELSRKRWEYMPAPKAAGKPRAIHAGIVGIERNLEKKWRDTDENISKAFEDLNKLMTKAKEMVDLSRTIANKIKDKQGNITEDETVQFKSYLLSLGIANPVTRETHGTGTKYHEELAKQLADVLTKPIEESGGMMALSDVYCRINRARGMELLSPDDLVAACQQFEALRLPLRLRVFSSGVMVIELVSKGEEAIIRQTAELLGEKTSLSPDELSQSAGISILLAKGRLLATEEAGQACRDESVEGIRFFPNLFLNPPTR</sequence>
<keyword evidence="6" id="KW-0967">Endosome</keyword>
<dbReference type="Gene3D" id="2.30.29.30">
    <property type="entry name" value="Pleckstrin-homology domain (PH domain)/Phosphotyrosine-binding domain (PTB)"/>
    <property type="match status" value="1"/>
</dbReference>
<comment type="subcellular location">
    <subcellularLocation>
        <location evidence="6">Cytoplasm</location>
    </subcellularLocation>
    <subcellularLocation>
        <location evidence="6">Endosome</location>
    </subcellularLocation>
</comment>
<evidence type="ECO:0000259" key="7">
    <source>
        <dbReference type="PROSITE" id="PS51495"/>
    </source>
</evidence>
<dbReference type="GO" id="GO:0000814">
    <property type="term" value="C:ESCRT II complex"/>
    <property type="evidence" value="ECO:0007669"/>
    <property type="project" value="UniProtKB-UniRule"/>
</dbReference>
<keyword evidence="8" id="KW-1185">Reference proteome</keyword>
<dbReference type="PROSITE" id="PS51495">
    <property type="entry name" value="GLUE"/>
    <property type="match status" value="1"/>
</dbReference>
<evidence type="ECO:0000256" key="2">
    <source>
        <dbReference type="ARBA" id="ARBA00017953"/>
    </source>
</evidence>
<dbReference type="Gene3D" id="1.10.10.10">
    <property type="entry name" value="Winged helix-like DNA-binding domain superfamily/Winged helix DNA-binding domain"/>
    <property type="match status" value="2"/>
</dbReference>
<dbReference type="Pfam" id="PF11605">
    <property type="entry name" value="Vps36_ESCRT-II"/>
    <property type="match status" value="1"/>
</dbReference>
<dbReference type="SUPFAM" id="SSF50729">
    <property type="entry name" value="PH domain-like"/>
    <property type="match status" value="1"/>
</dbReference>
<keyword evidence="3 6" id="KW-0813">Transport</keyword>
<evidence type="ECO:0000256" key="3">
    <source>
        <dbReference type="ARBA" id="ARBA00022448"/>
    </source>
</evidence>
<evidence type="ECO:0000313" key="9">
    <source>
        <dbReference type="RefSeq" id="XP_022086405.1"/>
    </source>
</evidence>
<proteinExistence type="inferred from homology"/>
<dbReference type="GeneID" id="110976974"/>
<comment type="similarity">
    <text evidence="1 6">Belongs to the VPS36 family.</text>
</comment>
<evidence type="ECO:0000256" key="5">
    <source>
        <dbReference type="ARBA" id="ARBA00030114"/>
    </source>
</evidence>
<dbReference type="GO" id="GO:0043328">
    <property type="term" value="P:protein transport to vacuole involved in ubiquitin-dependent protein catabolic process via the multivesicular body sorting pathway"/>
    <property type="evidence" value="ECO:0007669"/>
    <property type="project" value="UniProtKB-UniRule"/>
</dbReference>
<dbReference type="RefSeq" id="XP_022086405.1">
    <property type="nucleotide sequence ID" value="XM_022230713.1"/>
</dbReference>
<feature type="domain" description="GLUE N-terminal" evidence="7">
    <location>
        <begin position="1"/>
        <end position="138"/>
    </location>
</feature>
<dbReference type="GO" id="GO:0032266">
    <property type="term" value="F:phosphatidylinositol-3-phosphate binding"/>
    <property type="evidence" value="ECO:0007669"/>
    <property type="project" value="UniProtKB-UniRule"/>
</dbReference>
<dbReference type="InterPro" id="IPR037855">
    <property type="entry name" value="Vps36"/>
</dbReference>
<organism evidence="8 9">
    <name type="scientific">Acanthaster planci</name>
    <name type="common">Crown-of-thorns starfish</name>
    <dbReference type="NCBI Taxonomy" id="133434"/>
    <lineage>
        <taxon>Eukaryota</taxon>
        <taxon>Metazoa</taxon>
        <taxon>Echinodermata</taxon>
        <taxon>Eleutherozoa</taxon>
        <taxon>Asterozoa</taxon>
        <taxon>Asteroidea</taxon>
        <taxon>Valvatacea</taxon>
        <taxon>Valvatida</taxon>
        <taxon>Acanthasteridae</taxon>
        <taxon>Acanthaster</taxon>
    </lineage>
</organism>
<dbReference type="AlphaFoldDB" id="A0A8B7Y278"/>
<dbReference type="GO" id="GO:0043130">
    <property type="term" value="F:ubiquitin binding"/>
    <property type="evidence" value="ECO:0007669"/>
    <property type="project" value="UniProtKB-UniRule"/>
</dbReference>
<gene>
    <name evidence="9" type="primary">LOC110976974</name>
</gene>
<evidence type="ECO:0000256" key="6">
    <source>
        <dbReference type="RuleBase" id="RU367095"/>
    </source>
</evidence>
<keyword evidence="6" id="KW-0963">Cytoplasm</keyword>
<dbReference type="InterPro" id="IPR040608">
    <property type="entry name" value="Snf8/Vps36"/>
</dbReference>
<dbReference type="PANTHER" id="PTHR13128:SF12">
    <property type="entry name" value="VACUOLAR PROTEIN-SORTING-ASSOCIATED PROTEIN 36"/>
    <property type="match status" value="1"/>
</dbReference>
<comment type="function">
    <text evidence="6">Component of the ESCRT-II complex (endosomal sorting complex required for transport II), which is required for multivesicular body (MVB) formation and sorting of endosomal cargo proteins into MVBs.</text>
</comment>
<dbReference type="SUPFAM" id="SSF46785">
    <property type="entry name" value="Winged helix' DNA-binding domain"/>
    <property type="match status" value="2"/>
</dbReference>
<dbReference type="KEGG" id="aplc:110976974"/>
<dbReference type="Gene3D" id="6.10.140.260">
    <property type="match status" value="1"/>
</dbReference>
<comment type="subunit">
    <text evidence="6">Component of the endosomal sorting complex required for transport II (ESCRT-II).</text>
</comment>
<dbReference type="Pfam" id="PF04157">
    <property type="entry name" value="EAP30"/>
    <property type="match status" value="1"/>
</dbReference>
<dbReference type="PANTHER" id="PTHR13128">
    <property type="entry name" value="VACUOLAR PROTEIN-SORTING-ASSOCIATED PROTEIN 36"/>
    <property type="match status" value="1"/>
</dbReference>
<reference evidence="9" key="1">
    <citation type="submission" date="2025-08" db="UniProtKB">
        <authorList>
            <consortium name="RefSeq"/>
        </authorList>
    </citation>
    <scope>IDENTIFICATION</scope>
</reference>
<name>A0A8B7Y278_ACAPL</name>
<dbReference type="InterPro" id="IPR036390">
    <property type="entry name" value="WH_DNA-bd_sf"/>
</dbReference>
<keyword evidence="4 6" id="KW-0653">Protein transport</keyword>
<dbReference type="GO" id="GO:0031902">
    <property type="term" value="C:late endosome membrane"/>
    <property type="evidence" value="ECO:0007669"/>
    <property type="project" value="UniProtKB-UniRule"/>
</dbReference>
<dbReference type="InterPro" id="IPR036388">
    <property type="entry name" value="WH-like_DNA-bd_sf"/>
</dbReference>
<dbReference type="InterPro" id="IPR021648">
    <property type="entry name" value="GLUE_dom"/>
</dbReference>
<dbReference type="FunFam" id="1.10.10.10:FF:000203">
    <property type="entry name" value="Vacuolar protein sorting 36 homolog"/>
    <property type="match status" value="1"/>
</dbReference>
<evidence type="ECO:0000256" key="4">
    <source>
        <dbReference type="ARBA" id="ARBA00022927"/>
    </source>
</evidence>
<evidence type="ECO:0000256" key="1">
    <source>
        <dbReference type="ARBA" id="ARBA00009697"/>
    </source>
</evidence>
<accession>A0A8B7Y278</accession>
<evidence type="ECO:0000313" key="8">
    <source>
        <dbReference type="Proteomes" id="UP000694845"/>
    </source>
</evidence>
<dbReference type="OMA" id="TLNARVW"/>